<accession>A0ABU0C398</accession>
<feature type="compositionally biased region" description="Basic and acidic residues" evidence="1">
    <location>
        <begin position="69"/>
        <end position="80"/>
    </location>
</feature>
<feature type="region of interest" description="Disordered" evidence="1">
    <location>
        <begin position="59"/>
        <end position="80"/>
    </location>
</feature>
<evidence type="ECO:0000256" key="1">
    <source>
        <dbReference type="SAM" id="MobiDB-lite"/>
    </source>
</evidence>
<feature type="region of interest" description="Disordered" evidence="1">
    <location>
        <begin position="1"/>
        <end position="35"/>
    </location>
</feature>
<evidence type="ECO:0000313" key="2">
    <source>
        <dbReference type="EMBL" id="MDQ0324990.1"/>
    </source>
</evidence>
<keyword evidence="3" id="KW-1185">Reference proteome</keyword>
<reference evidence="2 3" key="1">
    <citation type="submission" date="2023-07" db="EMBL/GenBank/DDBJ databases">
        <title>Genomic Encyclopedia of Type Strains, Phase IV (KMG-IV): sequencing the most valuable type-strain genomes for metagenomic binning, comparative biology and taxonomic classification.</title>
        <authorList>
            <person name="Goeker M."/>
        </authorList>
    </citation>
    <scope>NUCLEOTIDE SEQUENCE [LARGE SCALE GENOMIC DNA]</scope>
    <source>
        <strain evidence="2 3">DSM 11549</strain>
    </source>
</reference>
<evidence type="ECO:0000313" key="3">
    <source>
        <dbReference type="Proteomes" id="UP001230253"/>
    </source>
</evidence>
<comment type="caution">
    <text evidence="2">The sequence shown here is derived from an EMBL/GenBank/DDBJ whole genome shotgun (WGS) entry which is preliminary data.</text>
</comment>
<dbReference type="EMBL" id="JAUSUK010000001">
    <property type="protein sequence ID" value="MDQ0324990.1"/>
    <property type="molecule type" value="Genomic_DNA"/>
</dbReference>
<protein>
    <submittedName>
        <fullName evidence="2">Uncharacterized protein</fullName>
    </submittedName>
</protein>
<sequence>MGDLAKLKYAAAGGAGRSRSSREGPGAETRARRPRGLVVSLPGVDLQTVMETVELLRSLDGQPGLDPFNRAKCEPEPARS</sequence>
<dbReference type="Proteomes" id="UP001230253">
    <property type="component" value="Unassembled WGS sequence"/>
</dbReference>
<organism evidence="2 3">
    <name type="scientific">Rhodopseudomonas julia</name>
    <dbReference type="NCBI Taxonomy" id="200617"/>
    <lineage>
        <taxon>Bacteria</taxon>
        <taxon>Pseudomonadati</taxon>
        <taxon>Pseudomonadota</taxon>
        <taxon>Alphaproteobacteria</taxon>
        <taxon>Hyphomicrobiales</taxon>
        <taxon>Nitrobacteraceae</taxon>
        <taxon>Rhodopseudomonas</taxon>
    </lineage>
</organism>
<gene>
    <name evidence="2" type="ORF">J2R99_000839</name>
</gene>
<proteinExistence type="predicted"/>
<dbReference type="RefSeq" id="WP_307153225.1">
    <property type="nucleotide sequence ID" value="NZ_JAUSUK010000001.1"/>
</dbReference>
<name>A0ABU0C398_9BRAD</name>